<name>A0A0F0H0Z1_LENAE</name>
<dbReference type="AlphaFoldDB" id="A0A0F0H0Z1"/>
<proteinExistence type="predicted"/>
<dbReference type="Proteomes" id="UP000033393">
    <property type="component" value="Unassembled WGS sequence"/>
</dbReference>
<organism evidence="1 2">
    <name type="scientific">Lentzea aerocolonigenes</name>
    <name type="common">Lechevalieria aerocolonigenes</name>
    <name type="synonym">Saccharothrix aerocolonigenes</name>
    <dbReference type="NCBI Taxonomy" id="68170"/>
    <lineage>
        <taxon>Bacteria</taxon>
        <taxon>Bacillati</taxon>
        <taxon>Actinomycetota</taxon>
        <taxon>Actinomycetes</taxon>
        <taxon>Pseudonocardiales</taxon>
        <taxon>Pseudonocardiaceae</taxon>
        <taxon>Lentzea</taxon>
    </lineage>
</organism>
<accession>A0A0F0H0Z1</accession>
<comment type="caution">
    <text evidence="1">The sequence shown here is derived from an EMBL/GenBank/DDBJ whole genome shotgun (WGS) entry which is preliminary data.</text>
</comment>
<protein>
    <submittedName>
        <fullName evidence="1">Uncharacterized protein</fullName>
    </submittedName>
</protein>
<evidence type="ECO:0000313" key="1">
    <source>
        <dbReference type="EMBL" id="KJK47323.1"/>
    </source>
</evidence>
<sequence length="67" mass="7548">MATRQTEHMCFRQRGPQALQAPESVCSWRVSRVRQAEVRLVVAWGVLADSSWLRIANTRSCSTLAST</sequence>
<gene>
    <name evidence="1" type="ORF">UK23_20835</name>
</gene>
<reference evidence="1 2" key="1">
    <citation type="submission" date="2015-02" db="EMBL/GenBank/DDBJ databases">
        <authorList>
            <person name="Ju K.-S."/>
            <person name="Doroghazi J.R."/>
            <person name="Metcalf W."/>
        </authorList>
    </citation>
    <scope>NUCLEOTIDE SEQUENCE [LARGE SCALE GENOMIC DNA]</scope>
    <source>
        <strain evidence="1 2">NRRL B-16140</strain>
    </source>
</reference>
<keyword evidence="2" id="KW-1185">Reference proteome</keyword>
<evidence type="ECO:0000313" key="2">
    <source>
        <dbReference type="Proteomes" id="UP000033393"/>
    </source>
</evidence>
<dbReference type="EMBL" id="JYJG01000138">
    <property type="protein sequence ID" value="KJK47323.1"/>
    <property type="molecule type" value="Genomic_DNA"/>
</dbReference>